<gene>
    <name evidence="1" type="ORF">M404DRAFT_27254</name>
</gene>
<keyword evidence="2" id="KW-1185">Reference proteome</keyword>
<dbReference type="AlphaFoldDB" id="A0A0C3NQZ9"/>
<dbReference type="GO" id="GO:0016787">
    <property type="term" value="F:hydrolase activity"/>
    <property type="evidence" value="ECO:0007669"/>
    <property type="project" value="UniProtKB-KW"/>
</dbReference>
<dbReference type="STRING" id="870435.A0A0C3NQZ9"/>
<evidence type="ECO:0000313" key="1">
    <source>
        <dbReference type="EMBL" id="KIO03285.1"/>
    </source>
</evidence>
<proteinExistence type="predicted"/>
<dbReference type="Proteomes" id="UP000054217">
    <property type="component" value="Unassembled WGS sequence"/>
</dbReference>
<reference evidence="1 2" key="1">
    <citation type="submission" date="2014-04" db="EMBL/GenBank/DDBJ databases">
        <authorList>
            <consortium name="DOE Joint Genome Institute"/>
            <person name="Kuo A."/>
            <person name="Kohler A."/>
            <person name="Costa M.D."/>
            <person name="Nagy L.G."/>
            <person name="Floudas D."/>
            <person name="Copeland A."/>
            <person name="Barry K.W."/>
            <person name="Cichocki N."/>
            <person name="Veneault-Fourrey C."/>
            <person name="LaButti K."/>
            <person name="Lindquist E.A."/>
            <person name="Lipzen A."/>
            <person name="Lundell T."/>
            <person name="Morin E."/>
            <person name="Murat C."/>
            <person name="Sun H."/>
            <person name="Tunlid A."/>
            <person name="Henrissat B."/>
            <person name="Grigoriev I.V."/>
            <person name="Hibbett D.S."/>
            <person name="Martin F."/>
            <person name="Nordberg H.P."/>
            <person name="Cantor M.N."/>
            <person name="Hua S.X."/>
        </authorList>
    </citation>
    <scope>NUCLEOTIDE SEQUENCE [LARGE SCALE GENOMIC DNA]</scope>
    <source>
        <strain evidence="1 2">Marx 270</strain>
    </source>
</reference>
<accession>A0A0C3NQZ9</accession>
<name>A0A0C3NQZ9_PISTI</name>
<organism evidence="1 2">
    <name type="scientific">Pisolithus tinctorius Marx 270</name>
    <dbReference type="NCBI Taxonomy" id="870435"/>
    <lineage>
        <taxon>Eukaryota</taxon>
        <taxon>Fungi</taxon>
        <taxon>Dikarya</taxon>
        <taxon>Basidiomycota</taxon>
        <taxon>Agaricomycotina</taxon>
        <taxon>Agaricomycetes</taxon>
        <taxon>Agaricomycetidae</taxon>
        <taxon>Boletales</taxon>
        <taxon>Sclerodermatineae</taxon>
        <taxon>Pisolithaceae</taxon>
        <taxon>Pisolithus</taxon>
    </lineage>
</organism>
<dbReference type="EMBL" id="KN831977">
    <property type="protein sequence ID" value="KIO03285.1"/>
    <property type="molecule type" value="Genomic_DNA"/>
</dbReference>
<dbReference type="Gene3D" id="2.115.10.20">
    <property type="entry name" value="Glycosyl hydrolase domain, family 43"/>
    <property type="match status" value="1"/>
</dbReference>
<protein>
    <submittedName>
        <fullName evidence="1">Glycoside hydrolase family 43 protein</fullName>
    </submittedName>
</protein>
<dbReference type="OrthoDB" id="3879658at2759"/>
<sequence length="150" mass="16370">MWTLLYGVDALPDVGLWATVGFPRALDVIDRGNGNFVMCTGHLFPSSHQMLTYFHADYTAESPSQEHTALDLQLQQTLSIELAGFQDVDGQFYIVYKVDGSSLGGRGPVEMQVMEADALTPTGNPVQMLDHSPQDGPLIEPPILILHNGT</sequence>
<evidence type="ECO:0000313" key="2">
    <source>
        <dbReference type="Proteomes" id="UP000054217"/>
    </source>
</evidence>
<dbReference type="InParanoid" id="A0A0C3NQZ9"/>
<dbReference type="HOGENOM" id="CLU_1741332_0_0_1"/>
<dbReference type="InterPro" id="IPR023296">
    <property type="entry name" value="Glyco_hydro_beta-prop_sf"/>
</dbReference>
<keyword evidence="1" id="KW-0378">Hydrolase</keyword>
<dbReference type="SUPFAM" id="SSF75005">
    <property type="entry name" value="Arabinanase/levansucrase/invertase"/>
    <property type="match status" value="1"/>
</dbReference>
<reference evidence="2" key="2">
    <citation type="submission" date="2015-01" db="EMBL/GenBank/DDBJ databases">
        <title>Evolutionary Origins and Diversification of the Mycorrhizal Mutualists.</title>
        <authorList>
            <consortium name="DOE Joint Genome Institute"/>
            <consortium name="Mycorrhizal Genomics Consortium"/>
            <person name="Kohler A."/>
            <person name="Kuo A."/>
            <person name="Nagy L.G."/>
            <person name="Floudas D."/>
            <person name="Copeland A."/>
            <person name="Barry K.W."/>
            <person name="Cichocki N."/>
            <person name="Veneault-Fourrey C."/>
            <person name="LaButti K."/>
            <person name="Lindquist E.A."/>
            <person name="Lipzen A."/>
            <person name="Lundell T."/>
            <person name="Morin E."/>
            <person name="Murat C."/>
            <person name="Riley R."/>
            <person name="Ohm R."/>
            <person name="Sun H."/>
            <person name="Tunlid A."/>
            <person name="Henrissat B."/>
            <person name="Grigoriev I.V."/>
            <person name="Hibbett D.S."/>
            <person name="Martin F."/>
        </authorList>
    </citation>
    <scope>NUCLEOTIDE SEQUENCE [LARGE SCALE GENOMIC DNA]</scope>
    <source>
        <strain evidence="2">Marx 270</strain>
    </source>
</reference>